<keyword evidence="3" id="KW-1185">Reference proteome</keyword>
<proteinExistence type="predicted"/>
<evidence type="ECO:0000259" key="1">
    <source>
        <dbReference type="Pfam" id="PF04266"/>
    </source>
</evidence>
<dbReference type="SUPFAM" id="SSF88697">
    <property type="entry name" value="PUA domain-like"/>
    <property type="match status" value="1"/>
</dbReference>
<dbReference type="EMBL" id="JBEPSB010000007">
    <property type="protein sequence ID" value="MET4560779.1"/>
    <property type="molecule type" value="Genomic_DNA"/>
</dbReference>
<accession>A0ABV2PJG3</accession>
<dbReference type="Proteomes" id="UP001549363">
    <property type="component" value="Unassembled WGS sequence"/>
</dbReference>
<reference evidence="2 3" key="1">
    <citation type="submission" date="2024-06" db="EMBL/GenBank/DDBJ databases">
        <title>Sorghum-associated microbial communities from plants grown in Nebraska, USA.</title>
        <authorList>
            <person name="Schachtman D."/>
        </authorList>
    </citation>
    <scope>NUCLEOTIDE SEQUENCE [LARGE SCALE GENOMIC DNA]</scope>
    <source>
        <strain evidence="2 3">736</strain>
    </source>
</reference>
<evidence type="ECO:0000313" key="3">
    <source>
        <dbReference type="Proteomes" id="UP001549363"/>
    </source>
</evidence>
<dbReference type="InterPro" id="IPR015947">
    <property type="entry name" value="PUA-like_sf"/>
</dbReference>
<dbReference type="CDD" id="cd06554">
    <property type="entry name" value="ASCH_ASC-1_like"/>
    <property type="match status" value="1"/>
</dbReference>
<gene>
    <name evidence="2" type="ORF">ABIA69_001923</name>
</gene>
<dbReference type="Gene3D" id="2.30.130.30">
    <property type="entry name" value="Hypothetical protein"/>
    <property type="match status" value="1"/>
</dbReference>
<protein>
    <recommendedName>
        <fullName evidence="1">ASCH domain-containing protein</fullName>
    </recommendedName>
</protein>
<name>A0ABV2PJG3_9BACI</name>
<sequence>MKAITIKQPWATLIALGEKQFETRSWQTKHRGPIAIHAGKSTDKDACNDSWIKSTLAEHGIKSYKELPTGVVLATAELVDCYKVETTVGHVSVLSNVKVVEGLEVAFGDYTEGRYAWELTNVQVLAKPLEAKGQLSLWEWNGDSK</sequence>
<organism evidence="2 3">
    <name type="scientific">Lysinibacillus parviboronicapiens</name>
    <dbReference type="NCBI Taxonomy" id="436516"/>
    <lineage>
        <taxon>Bacteria</taxon>
        <taxon>Bacillati</taxon>
        <taxon>Bacillota</taxon>
        <taxon>Bacilli</taxon>
        <taxon>Bacillales</taxon>
        <taxon>Bacillaceae</taxon>
        <taxon>Lysinibacillus</taxon>
    </lineage>
</organism>
<comment type="caution">
    <text evidence="2">The sequence shown here is derived from an EMBL/GenBank/DDBJ whole genome shotgun (WGS) entry which is preliminary data.</text>
</comment>
<dbReference type="InterPro" id="IPR007374">
    <property type="entry name" value="ASCH_domain"/>
</dbReference>
<feature type="domain" description="ASCH" evidence="1">
    <location>
        <begin position="4"/>
        <end position="91"/>
    </location>
</feature>
<dbReference type="RefSeq" id="WP_354471660.1">
    <property type="nucleotide sequence ID" value="NZ_JBEPSB010000007.1"/>
</dbReference>
<dbReference type="Pfam" id="PF04266">
    <property type="entry name" value="ASCH"/>
    <property type="match status" value="1"/>
</dbReference>
<evidence type="ECO:0000313" key="2">
    <source>
        <dbReference type="EMBL" id="MET4560779.1"/>
    </source>
</evidence>